<dbReference type="EMBL" id="UNSC01000003">
    <property type="protein sequence ID" value="SZD72271.1"/>
    <property type="molecule type" value="Genomic_DNA"/>
</dbReference>
<protein>
    <submittedName>
        <fullName evidence="2">Uncharacterized ACR, COG1399</fullName>
    </submittedName>
</protein>
<dbReference type="InterPro" id="IPR003772">
    <property type="entry name" value="YceD"/>
</dbReference>
<dbReference type="AlphaFoldDB" id="A0A383TZD9"/>
<keyword evidence="3" id="KW-1185">Reference proteome</keyword>
<evidence type="ECO:0000256" key="1">
    <source>
        <dbReference type="SAM" id="MobiDB-lite"/>
    </source>
</evidence>
<dbReference type="Pfam" id="PF02620">
    <property type="entry name" value="YceD"/>
    <property type="match status" value="1"/>
</dbReference>
<dbReference type="Proteomes" id="UP000262142">
    <property type="component" value="Unassembled WGS sequence"/>
</dbReference>
<name>A0A383TZD9_9FLAO</name>
<sequence>MRFRLSMDKFKAYNVQFSGLNEGEHDFKFQIDQSFFDLFEFNQDFNQPSIQVKLTLVKKSTFMELHFWHQGTVLLECDVTNDEYTEDVEGGMDVIVKFGNEFDDSDDEVMILPYGEHSINIAQLIYESILLSIPNKRVKPNLSEEELDLLDQFSPFDKEENSDNDDSDPRWDELKKILNKN</sequence>
<gene>
    <name evidence="2" type="ORF">SAMEA104719789_00711</name>
</gene>
<organism evidence="2 3">
    <name type="scientific">Candidatus Ornithobacterium hominis</name>
    <dbReference type="NCBI Taxonomy" id="2497989"/>
    <lineage>
        <taxon>Bacteria</taxon>
        <taxon>Pseudomonadati</taxon>
        <taxon>Bacteroidota</taxon>
        <taxon>Flavobacteriia</taxon>
        <taxon>Flavobacteriales</taxon>
        <taxon>Weeksellaceae</taxon>
        <taxon>Ornithobacterium</taxon>
    </lineage>
</organism>
<evidence type="ECO:0000313" key="2">
    <source>
        <dbReference type="EMBL" id="SZD72271.1"/>
    </source>
</evidence>
<accession>A0A383TZD9</accession>
<proteinExistence type="predicted"/>
<feature type="compositionally biased region" description="Basic and acidic residues" evidence="1">
    <location>
        <begin position="156"/>
        <end position="173"/>
    </location>
</feature>
<evidence type="ECO:0000313" key="3">
    <source>
        <dbReference type="Proteomes" id="UP000262142"/>
    </source>
</evidence>
<feature type="region of interest" description="Disordered" evidence="1">
    <location>
        <begin position="153"/>
        <end position="173"/>
    </location>
</feature>
<reference evidence="2 3" key="1">
    <citation type="submission" date="2018-09" db="EMBL/GenBank/DDBJ databases">
        <authorList>
            <consortium name="Pathogen Informatics"/>
        </authorList>
    </citation>
    <scope>NUCLEOTIDE SEQUENCE [LARGE SCALE GENOMIC DNA]</scope>
    <source>
        <strain evidence="2 3">OH-22767</strain>
    </source>
</reference>